<dbReference type="RefSeq" id="WP_207230034.1">
    <property type="nucleotide sequence ID" value="NZ_SHKY01000001.1"/>
</dbReference>
<evidence type="ECO:0000313" key="8">
    <source>
        <dbReference type="EMBL" id="RZU54544.1"/>
    </source>
</evidence>
<dbReference type="Pfam" id="PF00015">
    <property type="entry name" value="MCPsignal"/>
    <property type="match status" value="1"/>
</dbReference>
<reference evidence="8 9" key="1">
    <citation type="submission" date="2019-02" db="EMBL/GenBank/DDBJ databases">
        <title>Sequencing the genomes of 1000 actinobacteria strains.</title>
        <authorList>
            <person name="Klenk H.-P."/>
        </authorList>
    </citation>
    <scope>NUCLEOTIDE SEQUENCE [LARGE SCALE GENOMIC DNA]</scope>
    <source>
        <strain evidence="8 9">DSM 45162</strain>
    </source>
</reference>
<dbReference type="GO" id="GO:0016020">
    <property type="term" value="C:membrane"/>
    <property type="evidence" value="ECO:0007669"/>
    <property type="project" value="InterPro"/>
</dbReference>
<evidence type="ECO:0000259" key="7">
    <source>
        <dbReference type="PROSITE" id="PS50885"/>
    </source>
</evidence>
<dbReference type="InterPro" id="IPR004089">
    <property type="entry name" value="MCPsignal_dom"/>
</dbReference>
<evidence type="ECO:0000256" key="1">
    <source>
        <dbReference type="ARBA" id="ARBA00022692"/>
    </source>
</evidence>
<dbReference type="PRINTS" id="PR00260">
    <property type="entry name" value="CHEMTRNSDUCR"/>
</dbReference>
<dbReference type="InterPro" id="IPR004090">
    <property type="entry name" value="Chemotax_Me-accpt_rcpt"/>
</dbReference>
<comment type="caution">
    <text evidence="8">The sequence shown here is derived from an EMBL/GenBank/DDBJ whole genome shotgun (WGS) entry which is preliminary data.</text>
</comment>
<dbReference type="PANTHER" id="PTHR32089:SF112">
    <property type="entry name" value="LYSOZYME-LIKE PROTEIN-RELATED"/>
    <property type="match status" value="1"/>
</dbReference>
<keyword evidence="1" id="KW-0812">Transmembrane</keyword>
<dbReference type="SMART" id="SM00283">
    <property type="entry name" value="MA"/>
    <property type="match status" value="1"/>
</dbReference>
<dbReference type="PROSITE" id="PS50111">
    <property type="entry name" value="CHEMOTAXIS_TRANSDUC_2"/>
    <property type="match status" value="1"/>
</dbReference>
<comment type="similarity">
    <text evidence="4">Belongs to the methyl-accepting chemotaxis (MCP) protein family.</text>
</comment>
<dbReference type="GO" id="GO:0006935">
    <property type="term" value="P:chemotaxis"/>
    <property type="evidence" value="ECO:0007669"/>
    <property type="project" value="InterPro"/>
</dbReference>
<dbReference type="Proteomes" id="UP000292564">
    <property type="component" value="Unassembled WGS sequence"/>
</dbReference>
<dbReference type="SUPFAM" id="SSF58104">
    <property type="entry name" value="Methyl-accepting chemotaxis protein (MCP) signaling domain"/>
    <property type="match status" value="1"/>
</dbReference>
<name>A0A4Q7ZU92_9ACTN</name>
<evidence type="ECO:0000313" key="9">
    <source>
        <dbReference type="Proteomes" id="UP000292564"/>
    </source>
</evidence>
<dbReference type="GO" id="GO:0004888">
    <property type="term" value="F:transmembrane signaling receptor activity"/>
    <property type="evidence" value="ECO:0007669"/>
    <property type="project" value="InterPro"/>
</dbReference>
<dbReference type="Gene3D" id="1.10.287.950">
    <property type="entry name" value="Methyl-accepting chemotaxis protein"/>
    <property type="match status" value="1"/>
</dbReference>
<keyword evidence="2" id="KW-1133">Transmembrane helix</keyword>
<keyword evidence="9" id="KW-1185">Reference proteome</keyword>
<dbReference type="InterPro" id="IPR003660">
    <property type="entry name" value="HAMP_dom"/>
</dbReference>
<organism evidence="8 9">
    <name type="scientific">Krasilnikovia cinnamomea</name>
    <dbReference type="NCBI Taxonomy" id="349313"/>
    <lineage>
        <taxon>Bacteria</taxon>
        <taxon>Bacillati</taxon>
        <taxon>Actinomycetota</taxon>
        <taxon>Actinomycetes</taxon>
        <taxon>Micromonosporales</taxon>
        <taxon>Micromonosporaceae</taxon>
        <taxon>Krasilnikovia</taxon>
    </lineage>
</organism>
<keyword evidence="3 5" id="KW-0807">Transducer</keyword>
<dbReference type="GO" id="GO:0007165">
    <property type="term" value="P:signal transduction"/>
    <property type="evidence" value="ECO:0007669"/>
    <property type="project" value="UniProtKB-KW"/>
</dbReference>
<accession>A0A4Q7ZU92</accession>
<sequence length="340" mass="34419">MAVSLLATVAALALIGLAVVVRGDRQRRAALAHTAEVLERAVAGDLAVRAELRGRGEAARATAAVNGVLDAFAGVVREAGAETTRLSTAAVRLGDLVNELVTGAQSSVQASGDILRASQEVSENISTLASGSEEMGASIQEISRSASEAVTVAAAAMAAQVDASRIMTKLGESSAQIGDVVQVITSIAEQTNLLALNATIEAARAGEMGKGFAVVASEVKDLAQETAKATEDITARVGTIQADTSGVVSSITEIGEVIDRVNGYQTTIASAVEQQHATAGMMTGSIVAASARAGEIAEAMAVIAQTRTSATATMEETGVVAQELKSAGTALQSAVGRFKL</sequence>
<proteinExistence type="inferred from homology"/>
<evidence type="ECO:0000256" key="5">
    <source>
        <dbReference type="PROSITE-ProRule" id="PRU00284"/>
    </source>
</evidence>
<dbReference type="AlphaFoldDB" id="A0A4Q7ZU92"/>
<dbReference type="EMBL" id="SHKY01000001">
    <property type="protein sequence ID" value="RZU54544.1"/>
    <property type="molecule type" value="Genomic_DNA"/>
</dbReference>
<evidence type="ECO:0000259" key="6">
    <source>
        <dbReference type="PROSITE" id="PS50111"/>
    </source>
</evidence>
<dbReference type="PANTHER" id="PTHR32089">
    <property type="entry name" value="METHYL-ACCEPTING CHEMOTAXIS PROTEIN MCPB"/>
    <property type="match status" value="1"/>
</dbReference>
<evidence type="ECO:0000256" key="2">
    <source>
        <dbReference type="ARBA" id="ARBA00022989"/>
    </source>
</evidence>
<keyword evidence="2" id="KW-0472">Membrane</keyword>
<evidence type="ECO:0000256" key="4">
    <source>
        <dbReference type="ARBA" id="ARBA00029447"/>
    </source>
</evidence>
<feature type="domain" description="HAMP" evidence="7">
    <location>
        <begin position="25"/>
        <end position="77"/>
    </location>
</feature>
<evidence type="ECO:0000256" key="3">
    <source>
        <dbReference type="ARBA" id="ARBA00023224"/>
    </source>
</evidence>
<protein>
    <submittedName>
        <fullName evidence="8">Methyl-accepting chemotaxis protein</fullName>
    </submittedName>
</protein>
<dbReference type="PROSITE" id="PS50885">
    <property type="entry name" value="HAMP"/>
    <property type="match status" value="1"/>
</dbReference>
<gene>
    <name evidence="8" type="ORF">EV385_6495</name>
</gene>
<feature type="domain" description="Methyl-accepting transducer" evidence="6">
    <location>
        <begin position="89"/>
        <end position="315"/>
    </location>
</feature>